<dbReference type="RefSeq" id="WP_142854886.1">
    <property type="nucleotide sequence ID" value="NZ_FXWW01000010.1"/>
</dbReference>
<dbReference type="Proteomes" id="UP000315816">
    <property type="component" value="Unassembled WGS sequence"/>
</dbReference>
<proteinExistence type="predicted"/>
<accession>A0A545SL91</accession>
<organism evidence="1 2">
    <name type="scientific">Aliiroseovarius halocynthiae</name>
    <dbReference type="NCBI Taxonomy" id="985055"/>
    <lineage>
        <taxon>Bacteria</taxon>
        <taxon>Pseudomonadati</taxon>
        <taxon>Pseudomonadota</taxon>
        <taxon>Alphaproteobacteria</taxon>
        <taxon>Rhodobacterales</taxon>
        <taxon>Paracoccaceae</taxon>
        <taxon>Aliiroseovarius</taxon>
    </lineage>
</organism>
<reference evidence="1 2" key="1">
    <citation type="submission" date="2019-06" db="EMBL/GenBank/DDBJ databases">
        <title>A novel species of marine bacteria.</title>
        <authorList>
            <person name="Wang Y."/>
        </authorList>
    </citation>
    <scope>NUCLEOTIDE SEQUENCE [LARGE SCALE GENOMIC DNA]</scope>
    <source>
        <strain evidence="1 2">MA1-10</strain>
    </source>
</reference>
<evidence type="ECO:0000313" key="1">
    <source>
        <dbReference type="EMBL" id="TQV65750.1"/>
    </source>
</evidence>
<protein>
    <submittedName>
        <fullName evidence="1">Uncharacterized protein</fullName>
    </submittedName>
</protein>
<dbReference type="AlphaFoldDB" id="A0A545SL91"/>
<sequence length="167" mass="19027">MSKKNIGKIVELELPSFIVYGVCTHSDGPKGEIIKLFKGTYQKRLSSQELKFDDQDYFTTIRFPLRYALKEPEVHIVGKAELSDAGKKRPIFRSLGLARAGEMPKGWWIIDGDKEHWVSALTSEMASYPDDGLYNLLAIQELYERDLYPDSLELLSRGPLAFDPTRV</sequence>
<keyword evidence="2" id="KW-1185">Reference proteome</keyword>
<comment type="caution">
    <text evidence="1">The sequence shown here is derived from an EMBL/GenBank/DDBJ whole genome shotgun (WGS) entry which is preliminary data.</text>
</comment>
<gene>
    <name evidence="1" type="ORF">FIL88_16040</name>
</gene>
<dbReference type="OrthoDB" id="9090824at2"/>
<dbReference type="EMBL" id="VICH01000017">
    <property type="protein sequence ID" value="TQV65750.1"/>
    <property type="molecule type" value="Genomic_DNA"/>
</dbReference>
<evidence type="ECO:0000313" key="2">
    <source>
        <dbReference type="Proteomes" id="UP000315816"/>
    </source>
</evidence>
<name>A0A545SL91_9RHOB</name>